<sequence>MNHMITQYKNIFVLGLDESNMRTLLAVPDADSYRFHPLLTIEELQVGEVSVTDLFEKAKGVLDAFDGSIDAIVGYWDFPVSTLVPMLSEHYGTRSTGLESIVKCEHKYWSRLEQQKVVDEYPGFGRVDMEADKPRPPRAWTSPCG</sequence>
<dbReference type="EMBL" id="BLWC01000001">
    <property type="protein sequence ID" value="GFM95385.1"/>
    <property type="molecule type" value="Genomic_DNA"/>
</dbReference>
<protein>
    <recommendedName>
        <fullName evidence="3">Biotin carboxylase</fullName>
    </recommendedName>
</protein>
<proteinExistence type="predicted"/>
<dbReference type="AlphaFoldDB" id="A0A7J0BYR3"/>
<name>A0A7J0BYR3_9ACTN</name>
<accession>A0A7J0BYR3</accession>
<organism evidence="1 2">
    <name type="scientific">Streptomyces fulvorobeus</name>
    <dbReference type="NCBI Taxonomy" id="284028"/>
    <lineage>
        <taxon>Bacteria</taxon>
        <taxon>Bacillati</taxon>
        <taxon>Actinomycetota</taxon>
        <taxon>Actinomycetes</taxon>
        <taxon>Kitasatosporales</taxon>
        <taxon>Streptomycetaceae</taxon>
        <taxon>Streptomyces</taxon>
    </lineage>
</organism>
<dbReference type="Proteomes" id="UP000498980">
    <property type="component" value="Unassembled WGS sequence"/>
</dbReference>
<evidence type="ECO:0000313" key="1">
    <source>
        <dbReference type="EMBL" id="GFM95385.1"/>
    </source>
</evidence>
<evidence type="ECO:0008006" key="3">
    <source>
        <dbReference type="Google" id="ProtNLM"/>
    </source>
</evidence>
<keyword evidence="2" id="KW-1185">Reference proteome</keyword>
<comment type="caution">
    <text evidence="1">The sequence shown here is derived from an EMBL/GenBank/DDBJ whole genome shotgun (WGS) entry which is preliminary data.</text>
</comment>
<reference evidence="1 2" key="1">
    <citation type="submission" date="2020-05" db="EMBL/GenBank/DDBJ databases">
        <title>Whole genome shotgun sequence of Streptomyces fulvorobeus NBRC 15897.</title>
        <authorList>
            <person name="Komaki H."/>
            <person name="Tamura T."/>
        </authorList>
    </citation>
    <scope>NUCLEOTIDE SEQUENCE [LARGE SCALE GENOMIC DNA]</scope>
    <source>
        <strain evidence="1 2">NBRC 15897</strain>
    </source>
</reference>
<gene>
    <name evidence="1" type="ORF">Sfulv_01960</name>
</gene>
<evidence type="ECO:0000313" key="2">
    <source>
        <dbReference type="Proteomes" id="UP000498980"/>
    </source>
</evidence>